<dbReference type="AlphaFoldDB" id="U4TBQ8"/>
<sequence>MVIADVEGMEQITAQLLRILERTGDLSPLMEQMGEHMINSTHDNFETSTSPDGTRWESNSAVTLAAMLGKSHTNKSGRLNRRGANKIMSKRPLIANNTLMQSIHYEAASDSVTIGTNMVYGAMMHFGGSKADYPYLWGDIPARNYLGASEEDVDILMNMATEYLINN</sequence>
<dbReference type="eggNOG" id="COG5005">
    <property type="taxonomic scope" value="Bacteria"/>
</dbReference>
<name>U4TBQ8_9GAMM</name>
<protein>
    <submittedName>
        <fullName evidence="1">Virion morphogenesis protein</fullName>
    </submittedName>
</protein>
<dbReference type="Proteomes" id="UP000016761">
    <property type="component" value="Unassembled WGS sequence"/>
</dbReference>
<organism evidence="1 2">
    <name type="scientific">Psychrobacter aquaticus CMS 56</name>
    <dbReference type="NCBI Taxonomy" id="1354303"/>
    <lineage>
        <taxon>Bacteria</taxon>
        <taxon>Pseudomonadati</taxon>
        <taxon>Pseudomonadota</taxon>
        <taxon>Gammaproteobacteria</taxon>
        <taxon>Moraxellales</taxon>
        <taxon>Moraxellaceae</taxon>
        <taxon>Psychrobacter</taxon>
    </lineage>
</organism>
<comment type="caution">
    <text evidence="1">The sequence shown here is derived from an EMBL/GenBank/DDBJ whole genome shotgun (WGS) entry which is preliminary data.</text>
</comment>
<dbReference type="Pfam" id="PF05069">
    <property type="entry name" value="Phage_tail_S"/>
    <property type="match status" value="1"/>
</dbReference>
<dbReference type="InterPro" id="IPR006522">
    <property type="entry name" value="Phage_virion_morphogenesis"/>
</dbReference>
<evidence type="ECO:0000313" key="2">
    <source>
        <dbReference type="Proteomes" id="UP000016761"/>
    </source>
</evidence>
<keyword evidence="2" id="KW-1185">Reference proteome</keyword>
<reference evidence="1 2" key="1">
    <citation type="journal article" date="2013" name="Genome Announc.">
        <title>Draft Genome Sequence of Psychrobacter aquaticus Strain CMS 56T, Isolated from a Cyanobacterial Mat Sample Collected from Water Bodies in the McMurdo Dry Valley Region of Antarctica.</title>
        <authorList>
            <person name="Reddy G.S."/>
            <person name="Ara S."/>
            <person name="Singh A."/>
            <person name="Kumar Pinnaka A."/>
            <person name="Shivaji S."/>
        </authorList>
    </citation>
    <scope>NUCLEOTIDE SEQUENCE [LARGE SCALE GENOMIC DNA]</scope>
    <source>
        <strain evidence="1 2">CMS 56</strain>
    </source>
</reference>
<dbReference type="EMBL" id="AUSW01000015">
    <property type="protein sequence ID" value="ERL56149.1"/>
    <property type="molecule type" value="Genomic_DNA"/>
</dbReference>
<dbReference type="PATRIC" id="fig|1354303.4.peg.814"/>
<accession>U4TBQ8</accession>
<dbReference type="RefSeq" id="WP_021813480.1">
    <property type="nucleotide sequence ID" value="NZ_AUSW01000015.1"/>
</dbReference>
<proteinExistence type="predicted"/>
<evidence type="ECO:0000313" key="1">
    <source>
        <dbReference type="EMBL" id="ERL56149.1"/>
    </source>
</evidence>
<dbReference type="OrthoDB" id="2081253at2"/>
<dbReference type="STRING" id="1354303.M917_0827"/>
<gene>
    <name evidence="1" type="ORF">M917_0827</name>
</gene>
<dbReference type="NCBIfam" id="TIGR01635">
    <property type="entry name" value="tail_comp_S"/>
    <property type="match status" value="1"/>
</dbReference>